<proteinExistence type="predicted"/>
<gene>
    <name evidence="1" type="ORF">AVDCRST_MAG11-120</name>
</gene>
<name>A0A6J4JYR7_9BACT</name>
<protein>
    <submittedName>
        <fullName evidence="1">Uncharacterized protein</fullName>
    </submittedName>
</protein>
<accession>A0A6J4JYR7</accession>
<organism evidence="1">
    <name type="scientific">uncultured Gemmatimonadaceae bacterium</name>
    <dbReference type="NCBI Taxonomy" id="246130"/>
    <lineage>
        <taxon>Bacteria</taxon>
        <taxon>Pseudomonadati</taxon>
        <taxon>Gemmatimonadota</taxon>
        <taxon>Gemmatimonadia</taxon>
        <taxon>Gemmatimonadales</taxon>
        <taxon>Gemmatimonadaceae</taxon>
        <taxon>environmental samples</taxon>
    </lineage>
</organism>
<sequence length="299" mass="31598">MNVLNRSRQSVVFAAGASHDAARARGAARHRLEVRGERQEVAPIAVVPRAVDEERRGPVHTAPVPTHEIVPDVGLARARVEVGPNAARVGAHGDGVPHEVRVVECPVGVALALEERVVHRPVRVAPGLRRHTLGGLRGVERVGVHVREREVPKDEAHLRPEARPHRLHDRVRAGAVGTLVVAVLDEGHGCVGWADAMVAVVNRRPQRPRLVGDHVGTCDGAGEATCGGVASVALSASTVPSTAGAVADGRGVAASRKPPAVDDDERALHRLVQPPVDVVPSTDPAFRLHVDQPAAVHRV</sequence>
<evidence type="ECO:0000313" key="1">
    <source>
        <dbReference type="EMBL" id="CAA9291123.1"/>
    </source>
</evidence>
<reference evidence="1" key="1">
    <citation type="submission" date="2020-02" db="EMBL/GenBank/DDBJ databases">
        <authorList>
            <person name="Meier V. D."/>
        </authorList>
    </citation>
    <scope>NUCLEOTIDE SEQUENCE</scope>
    <source>
        <strain evidence="1">AVDCRST_MAG11</strain>
    </source>
</reference>
<dbReference type="AlphaFoldDB" id="A0A6J4JYR7"/>
<dbReference type="EMBL" id="CADCTU010000028">
    <property type="protein sequence ID" value="CAA9291123.1"/>
    <property type="molecule type" value="Genomic_DNA"/>
</dbReference>